<keyword evidence="11 15" id="KW-0863">Zinc-finger</keyword>
<dbReference type="Pfam" id="PF22999">
    <property type="entry name" value="LTN1_E3_ligase_6th"/>
    <property type="match status" value="1"/>
</dbReference>
<dbReference type="OrthoDB" id="6108at2759"/>
<comment type="similarity">
    <text evidence="4 16">Belongs to the LTN1 family.</text>
</comment>
<dbReference type="GO" id="GO:1990116">
    <property type="term" value="P:ribosome-associated ubiquitin-dependent protein catabolic process"/>
    <property type="evidence" value="ECO:0007669"/>
    <property type="project" value="UniProtKB-UniRule"/>
</dbReference>
<feature type="domain" description="RING-type" evidence="17">
    <location>
        <begin position="1546"/>
        <end position="1592"/>
    </location>
</feature>
<dbReference type="InterPro" id="IPR057030">
    <property type="entry name" value="TPR_Rkr-1"/>
</dbReference>
<dbReference type="SUPFAM" id="SSF57850">
    <property type="entry name" value="RING/U-box"/>
    <property type="match status" value="1"/>
</dbReference>
<dbReference type="Gene3D" id="1.25.10.10">
    <property type="entry name" value="Leucine-rich Repeat Variant"/>
    <property type="match status" value="1"/>
</dbReference>
<dbReference type="GO" id="GO:0005829">
    <property type="term" value="C:cytosol"/>
    <property type="evidence" value="ECO:0007669"/>
    <property type="project" value="UniProtKB-SubCell"/>
</dbReference>
<evidence type="ECO:0000256" key="13">
    <source>
        <dbReference type="ARBA" id="ARBA00022833"/>
    </source>
</evidence>
<comment type="pathway">
    <text evidence="3 16">Protein modification; protein ubiquitination.</text>
</comment>
<dbReference type="GO" id="GO:0061630">
    <property type="term" value="F:ubiquitin protein ligase activity"/>
    <property type="evidence" value="ECO:0007669"/>
    <property type="project" value="UniProtKB-UniRule"/>
</dbReference>
<dbReference type="InterPro" id="IPR011989">
    <property type="entry name" value="ARM-like"/>
</dbReference>
<dbReference type="FunFam" id="3.30.40.10:FF:000038">
    <property type="entry name" value="E3 ubiquitin-protein ligase listerin"/>
    <property type="match status" value="1"/>
</dbReference>
<evidence type="ECO:0000256" key="6">
    <source>
        <dbReference type="ARBA" id="ARBA00017157"/>
    </source>
</evidence>
<dbReference type="Pfam" id="PF22958">
    <property type="entry name" value="Ltn1_1st"/>
    <property type="match status" value="1"/>
</dbReference>
<dbReference type="GO" id="GO:0008270">
    <property type="term" value="F:zinc ion binding"/>
    <property type="evidence" value="ECO:0007669"/>
    <property type="project" value="UniProtKB-KW"/>
</dbReference>
<dbReference type="SMART" id="SM01197">
    <property type="entry name" value="FANCL_C"/>
    <property type="match status" value="1"/>
</dbReference>
<reference evidence="18" key="1">
    <citation type="journal article" date="2020" name="bioRxiv">
        <title>Whole genome comparisons of ergot fungi reveals the divergence and evolution of species within the genus Claviceps are the result of varying mechanisms driving genome evolution and host range expansion.</title>
        <authorList>
            <person name="Wyka S.A."/>
            <person name="Mondo S.J."/>
            <person name="Liu M."/>
            <person name="Dettman J."/>
            <person name="Nalam V."/>
            <person name="Broders K.D."/>
        </authorList>
    </citation>
    <scope>NUCLEOTIDE SEQUENCE</scope>
    <source>
        <strain evidence="18">CCC 602</strain>
    </source>
</reference>
<evidence type="ECO:0000259" key="17">
    <source>
        <dbReference type="PROSITE" id="PS50089"/>
    </source>
</evidence>
<dbReference type="EMBL" id="SRPW01001191">
    <property type="protein sequence ID" value="KAG6005195.1"/>
    <property type="molecule type" value="Genomic_DNA"/>
</dbReference>
<name>A0A9P7N9X2_9HYPO</name>
<dbReference type="PROSITE" id="PS50089">
    <property type="entry name" value="ZF_RING_2"/>
    <property type="match status" value="1"/>
</dbReference>
<dbReference type="GO" id="GO:0072344">
    <property type="term" value="P:rescue of stalled ribosome"/>
    <property type="evidence" value="ECO:0007669"/>
    <property type="project" value="UniProtKB-UniRule"/>
</dbReference>
<evidence type="ECO:0000256" key="9">
    <source>
        <dbReference type="ARBA" id="ARBA00022723"/>
    </source>
</evidence>
<evidence type="ECO:0000256" key="3">
    <source>
        <dbReference type="ARBA" id="ARBA00004906"/>
    </source>
</evidence>
<dbReference type="InterPro" id="IPR039795">
    <property type="entry name" value="LTN1/Rkr1"/>
</dbReference>
<dbReference type="GO" id="GO:0043023">
    <property type="term" value="F:ribosomal large subunit binding"/>
    <property type="evidence" value="ECO:0007669"/>
    <property type="project" value="TreeGrafter"/>
</dbReference>
<organism evidence="18 19">
    <name type="scientific">Claviceps pusilla</name>
    <dbReference type="NCBI Taxonomy" id="123648"/>
    <lineage>
        <taxon>Eukaryota</taxon>
        <taxon>Fungi</taxon>
        <taxon>Dikarya</taxon>
        <taxon>Ascomycota</taxon>
        <taxon>Pezizomycotina</taxon>
        <taxon>Sordariomycetes</taxon>
        <taxon>Hypocreomycetidae</taxon>
        <taxon>Hypocreales</taxon>
        <taxon>Clavicipitaceae</taxon>
        <taxon>Claviceps</taxon>
    </lineage>
</organism>
<dbReference type="PANTHER" id="PTHR12389:SF0">
    <property type="entry name" value="E3 UBIQUITIN-PROTEIN LIGASE LISTERIN"/>
    <property type="match status" value="1"/>
</dbReference>
<proteinExistence type="inferred from homology"/>
<evidence type="ECO:0000313" key="18">
    <source>
        <dbReference type="EMBL" id="KAG6005195.1"/>
    </source>
</evidence>
<dbReference type="InterPro" id="IPR016024">
    <property type="entry name" value="ARM-type_fold"/>
</dbReference>
<dbReference type="InterPro" id="IPR001841">
    <property type="entry name" value="Znf_RING"/>
</dbReference>
<evidence type="ECO:0000256" key="12">
    <source>
        <dbReference type="ARBA" id="ARBA00022786"/>
    </source>
</evidence>
<dbReference type="InterPro" id="IPR054477">
    <property type="entry name" value="LTN1_E3_ligase_6th"/>
</dbReference>
<keyword evidence="13 16" id="KW-0862">Zinc</keyword>
<dbReference type="Pfam" id="PF23280">
    <property type="entry name" value="TPR_26"/>
    <property type="match status" value="1"/>
</dbReference>
<dbReference type="GO" id="GO:1990112">
    <property type="term" value="C:RQC complex"/>
    <property type="evidence" value="ECO:0007669"/>
    <property type="project" value="UniProtKB-UniRule"/>
</dbReference>
<keyword evidence="8 16" id="KW-0808">Transferase</keyword>
<evidence type="ECO:0000256" key="7">
    <source>
        <dbReference type="ARBA" id="ARBA00022490"/>
    </source>
</evidence>
<evidence type="ECO:0000256" key="14">
    <source>
        <dbReference type="ARBA" id="ARBA00055150"/>
    </source>
</evidence>
<dbReference type="SUPFAM" id="SSF48371">
    <property type="entry name" value="ARM repeat"/>
    <property type="match status" value="1"/>
</dbReference>
<protein>
    <recommendedName>
        <fullName evidence="6 16">E3 ubiquitin-protein ligase listerin</fullName>
        <ecNumber evidence="5 16">2.3.2.27</ecNumber>
    </recommendedName>
    <alternativeName>
        <fullName evidence="16">RING-type E3 ubiquitin transferase listerin</fullName>
    </alternativeName>
</protein>
<evidence type="ECO:0000256" key="11">
    <source>
        <dbReference type="ARBA" id="ARBA00022771"/>
    </source>
</evidence>
<evidence type="ECO:0000256" key="15">
    <source>
        <dbReference type="PROSITE-ProRule" id="PRU00175"/>
    </source>
</evidence>
<keyword evidence="10" id="KW-0677">Repeat</keyword>
<sequence>MKRAQRGFAAAPGSGFGFGSSASAGSLSYLAEPPSLAAISDPNVVVSLKNISKKDSTTKAKGLEDLIHYAQSHPFEQDGGVEEALLDVWTRLYGRISIDNSRRVRELSHTLQSELLRSARKRMQRHVPQIVGPWLAGLYDRDRVVARAATDGISSFLTTPEKLTAFWVKCQSQILDFACEAIRETQDTLSDERSTTSEDAEAKFHRVVASSLSLVMGLLQRVDNQRLQEDIGKYDEYFDQETVWKTITFQDSTVRKTVCQLLFTCLDRKLPYATSTKARQAFVTGGLKSSQAGSALEYVRALTKLTQQDASIWASAANDKKSSLARLQAFISKGSQGSSPKFWEALDQLLTLIPADILGLDTASRLLAAVKAGIANREEPRTNTSYSWKCFIDIAKRSMDQLPPEAKLALAQEHLFPLLEQFVFSTFETTSIPTGPNAMSILVQAHLTAIKTCSEVVQASAEEWDRLSTVLCTNISGSLPEVSKEYKSSQGRIAEQGRRWFGLVGLIYPALLENGADSPDQTSGPSARIVSQCASLLESRNMKPFGAAQILEYALSTSQHLFMGDCGERLATFLQTAAGDGIDQVAASASAKTLLSCLGILGTISGRDEVYQEAWRLWTKGCLQLRDEHTRNSMLVALLSQDHAAPLSKESKELQEVLFSQAIAILNSESEAWDLLETALVHHAVSDQVCHRLGVELVSRLSKSADNQPNTVLRMIEMLARSRPSTFSQGSLHTELIAQLLSSSEISDDSTSSKAAAILSILNTESQGQLPVVEIIQTNLEQASAQSLGLSTLVSQARSAIQSGAASWEDILPDTNVWMTQMAPFLDSPINPALSIMSSIGGAISLPRAARRDEGTASIPRDRKGRSVPLRMAMYTSDLLLNQEVESLHLPRQFHIEILFLQCLVVQLASDHVSFMSQDGLWLTLDDDTALTEAGELVTASRSLLKRWIVKAKNWISSEETADNPSTIVLGLLELTMKESRAMSPRGAYSARVLSEVLQTTIESHGLAGAVEEKYLGTNDLKAKTDTVLLASGLISGLGDAAQSSKAVSNCCNRLVSEVAALSPEDERAEMTLVLLALTGQVYETGDLPVANNRIVFAVRQITSWLDDASNFDSSLSAAICRALKVLLPCMAEVYGSYWESTLQFCGELWTRAASIDLNDALSFVHASMKLYKMLESITEPNDDLADALQDFSESKSKGLIELLRVDRPVSSRPLSIVDGMLCREVEKISIDGIPEPEELLGLVSSESRDIQTAAFSLLHRKIPADQQQKSIDALLDKTDPPTLDNFSDEALSNFPASIRSYLLSWKLVFDAYETSQFKIRDDYTQHLKSERLVAPLLDFMFDVLGHSVGQPLNLDKENIGPDKICDYDVMLAESSETGEESLHWLLVHLFYLTLKFIPGLFRAWYIDCRSKQTKIAVGPWTAKYFSPLIVRETLDSVEAWVHEQPAPSGDEKELLVKVSRPAREVTAGYEVDESHAAIIIKIPPGYPIDPVTVSSLNRVAVNERKWQSWIMTTQGAITLANGSIIDGLQVFKRNMIAALQGQSECAICYSMISEDKRMPDKKCTTCSNLFHRTCLYKWFQTSNQNSCPLCRNPIDYLGADTARRRQV</sequence>
<evidence type="ECO:0000256" key="4">
    <source>
        <dbReference type="ARBA" id="ARBA00007997"/>
    </source>
</evidence>
<dbReference type="EC" id="2.3.2.27" evidence="5 16"/>
<accession>A0A9P7N9X2</accession>
<dbReference type="InterPro" id="IPR011016">
    <property type="entry name" value="Znf_RING-CH"/>
</dbReference>
<comment type="subunit">
    <text evidence="16">Component of the ribosome quality control complex (RQC).</text>
</comment>
<evidence type="ECO:0000313" key="19">
    <source>
        <dbReference type="Proteomes" id="UP000748025"/>
    </source>
</evidence>
<dbReference type="Pfam" id="PF23009">
    <property type="entry name" value="UBC_like"/>
    <property type="match status" value="1"/>
</dbReference>
<keyword evidence="12 16" id="KW-0833">Ubl conjugation pathway</keyword>
<dbReference type="Proteomes" id="UP000748025">
    <property type="component" value="Unassembled WGS sequence"/>
</dbReference>
<dbReference type="InterPro" id="IPR054476">
    <property type="entry name" value="Ltn1_N"/>
</dbReference>
<comment type="caution">
    <text evidence="18">The sequence shown here is derived from an EMBL/GenBank/DDBJ whole genome shotgun (WGS) entry which is preliminary data.</text>
</comment>
<dbReference type="CDD" id="cd16491">
    <property type="entry name" value="RING-CH-C4HC3_LTN1"/>
    <property type="match status" value="1"/>
</dbReference>
<comment type="subcellular location">
    <subcellularLocation>
        <location evidence="2">Cytoplasm</location>
        <location evidence="2">Cytosol</location>
    </subcellularLocation>
</comment>
<comment type="function">
    <text evidence="16">E3 ubiquitin-protein ligase. Component of the ribosome quality control complex (RQC), a ribosome-associated complex that mediates ubiquitination and extraction of incompletely synthesized nascent chains for proteasomal degradation.</text>
</comment>
<comment type="catalytic activity">
    <reaction evidence="1 16">
        <text>S-ubiquitinyl-[E2 ubiquitin-conjugating enzyme]-L-cysteine + [acceptor protein]-L-lysine = [E2 ubiquitin-conjugating enzyme]-L-cysteine + N(6)-ubiquitinyl-[acceptor protein]-L-lysine.</text>
        <dbReference type="EC" id="2.3.2.27"/>
    </reaction>
</comment>
<evidence type="ECO:0000256" key="16">
    <source>
        <dbReference type="RuleBase" id="RU367090"/>
    </source>
</evidence>
<dbReference type="Gene3D" id="3.30.40.10">
    <property type="entry name" value="Zinc/RING finger domain, C3HC4 (zinc finger)"/>
    <property type="match status" value="1"/>
</dbReference>
<evidence type="ECO:0000256" key="1">
    <source>
        <dbReference type="ARBA" id="ARBA00000900"/>
    </source>
</evidence>
<dbReference type="SMART" id="SM00744">
    <property type="entry name" value="RINGv"/>
    <property type="match status" value="1"/>
</dbReference>
<evidence type="ECO:0000256" key="5">
    <source>
        <dbReference type="ARBA" id="ARBA00012483"/>
    </source>
</evidence>
<dbReference type="Pfam" id="PF13639">
    <property type="entry name" value="zf-RING_2"/>
    <property type="match status" value="1"/>
</dbReference>
<gene>
    <name evidence="18" type="ORF">E4U43_000621</name>
</gene>
<keyword evidence="7" id="KW-0963">Cytoplasm</keyword>
<dbReference type="InterPro" id="IPR039804">
    <property type="entry name" value="RING-CH-C4HC3_LTN1"/>
</dbReference>
<dbReference type="SMART" id="SM00184">
    <property type="entry name" value="RING"/>
    <property type="match status" value="1"/>
</dbReference>
<dbReference type="InterPro" id="IPR054478">
    <property type="entry name" value="LTN1_UBC"/>
</dbReference>
<dbReference type="InterPro" id="IPR013083">
    <property type="entry name" value="Znf_RING/FYVE/PHD"/>
</dbReference>
<evidence type="ECO:0000256" key="8">
    <source>
        <dbReference type="ARBA" id="ARBA00022679"/>
    </source>
</evidence>
<evidence type="ECO:0000256" key="2">
    <source>
        <dbReference type="ARBA" id="ARBA00004514"/>
    </source>
</evidence>
<keyword evidence="19" id="KW-1185">Reference proteome</keyword>
<dbReference type="PANTHER" id="PTHR12389">
    <property type="entry name" value="ZINC FINGER PROTEIN 294"/>
    <property type="match status" value="1"/>
</dbReference>
<comment type="function">
    <text evidence="14">E3 ubiquitin-protein ligase component of the ribosome quality control complex (RQC), a ribosome-associated complex that mediates ubiquitination and extraction of incompletely synthesized nascent chains for proteasomal degradation. Mediates ubiquitination of proteins derived from mRNAs lacking stop codons (non-stop proteins) and other translation arrest products induced by poly-lysine sequences and tandem rare codons. Ubiquitination leads to CDC48 recruitment for extraction and degradation of the incomplete translation product. May indirectly play a role in chromatin function and transcription.</text>
</comment>
<evidence type="ECO:0000256" key="10">
    <source>
        <dbReference type="ARBA" id="ARBA00022737"/>
    </source>
</evidence>
<keyword evidence="9 16" id="KW-0479">Metal-binding</keyword>